<feature type="domain" description="Peptidase M14" evidence="6">
    <location>
        <begin position="1"/>
        <end position="245"/>
    </location>
</feature>
<proteinExistence type="inferred from homology"/>
<feature type="active site" description="Proton donor/acceptor" evidence="5">
    <location>
        <position position="220"/>
    </location>
</feature>
<reference evidence="7 8" key="1">
    <citation type="journal article" date="2016" name="Nat. Commun.">
        <title>Thousands of microbial genomes shed light on interconnected biogeochemical processes in an aquifer system.</title>
        <authorList>
            <person name="Anantharaman K."/>
            <person name="Brown C.T."/>
            <person name="Hug L.A."/>
            <person name="Sharon I."/>
            <person name="Castelle C.J."/>
            <person name="Probst A.J."/>
            <person name="Thomas B.C."/>
            <person name="Singh A."/>
            <person name="Wilkins M.J."/>
            <person name="Karaoz U."/>
            <person name="Brodie E.L."/>
            <person name="Williams K.H."/>
            <person name="Hubbard S.S."/>
            <person name="Banfield J.F."/>
        </authorList>
    </citation>
    <scope>NUCLEOTIDE SEQUENCE [LARGE SCALE GENOMIC DNA]</scope>
</reference>
<protein>
    <recommendedName>
        <fullName evidence="6">Peptidase M14 domain-containing protein</fullName>
    </recommendedName>
</protein>
<dbReference type="InterPro" id="IPR000834">
    <property type="entry name" value="Peptidase_M14"/>
</dbReference>
<dbReference type="GO" id="GO:0008270">
    <property type="term" value="F:zinc ion binding"/>
    <property type="evidence" value="ECO:0007669"/>
    <property type="project" value="InterPro"/>
</dbReference>
<comment type="caution">
    <text evidence="7">The sequence shown here is derived from an EMBL/GenBank/DDBJ whole genome shotgun (WGS) entry which is preliminary data.</text>
</comment>
<dbReference type="InterPro" id="IPR055438">
    <property type="entry name" value="AstE_AspA_cat"/>
</dbReference>
<evidence type="ECO:0000256" key="5">
    <source>
        <dbReference type="PROSITE-ProRule" id="PRU01379"/>
    </source>
</evidence>
<dbReference type="CDD" id="cd06231">
    <property type="entry name" value="M14_REP34-like"/>
    <property type="match status" value="1"/>
</dbReference>
<keyword evidence="4" id="KW-0862">Zinc</keyword>
<evidence type="ECO:0000259" key="6">
    <source>
        <dbReference type="PROSITE" id="PS52035"/>
    </source>
</evidence>
<dbReference type="EMBL" id="MGES01000055">
    <property type="protein sequence ID" value="OGL88083.1"/>
    <property type="molecule type" value="Genomic_DNA"/>
</dbReference>
<keyword evidence="2" id="KW-0479">Metal-binding</keyword>
<evidence type="ECO:0000256" key="2">
    <source>
        <dbReference type="ARBA" id="ARBA00022723"/>
    </source>
</evidence>
<name>A0A1F7VCD0_9BACT</name>
<dbReference type="SUPFAM" id="SSF53187">
    <property type="entry name" value="Zn-dependent exopeptidases"/>
    <property type="match status" value="1"/>
</dbReference>
<sequence>MPKTGNYAPYVRELHRVCKRKKILLTTLGMVGKNHEYSLYQITLGNPARAKRVICFSAGIHGDEESGPWTIIAFLKQLPRIPAHLAIIIFPLVNPYGFDRHQYRNLDNRNLNRHFLDHKPALENTLLKKALKSHRPFFFAALHEDEEQRGSYLFAYTREPYEPAIYRNLVGIAKKYGSVVTKRRIYWHRGNNGLVLNPRSDGSFEEFAHKSGALFSICTEMPDAFPLKKRITILLAQMRAIIAFTAKQL</sequence>
<evidence type="ECO:0000256" key="4">
    <source>
        <dbReference type="ARBA" id="ARBA00022833"/>
    </source>
</evidence>
<gene>
    <name evidence="7" type="ORF">A3H75_01720</name>
</gene>
<dbReference type="Gene3D" id="3.40.630.10">
    <property type="entry name" value="Zn peptidases"/>
    <property type="match status" value="1"/>
</dbReference>
<organism evidence="7 8">
    <name type="scientific">Candidatus Uhrbacteria bacterium RIFCSPLOWO2_02_FULL_51_9</name>
    <dbReference type="NCBI Taxonomy" id="1802410"/>
    <lineage>
        <taxon>Bacteria</taxon>
        <taxon>Candidatus Uhriibacteriota</taxon>
    </lineage>
</organism>
<accession>A0A1F7VCD0</accession>
<dbReference type="Pfam" id="PF24827">
    <property type="entry name" value="AstE_AspA_cat"/>
    <property type="match status" value="1"/>
</dbReference>
<comment type="similarity">
    <text evidence="5">Belongs to the peptidase M14 family.</text>
</comment>
<dbReference type="GO" id="GO:0016788">
    <property type="term" value="F:hydrolase activity, acting on ester bonds"/>
    <property type="evidence" value="ECO:0007669"/>
    <property type="project" value="InterPro"/>
</dbReference>
<evidence type="ECO:0000313" key="7">
    <source>
        <dbReference type="EMBL" id="OGL88083.1"/>
    </source>
</evidence>
<dbReference type="GO" id="GO:0004181">
    <property type="term" value="F:metallocarboxypeptidase activity"/>
    <property type="evidence" value="ECO:0007669"/>
    <property type="project" value="InterPro"/>
</dbReference>
<dbReference type="Proteomes" id="UP000176678">
    <property type="component" value="Unassembled WGS sequence"/>
</dbReference>
<evidence type="ECO:0000256" key="3">
    <source>
        <dbReference type="ARBA" id="ARBA00022801"/>
    </source>
</evidence>
<dbReference type="STRING" id="1802410.A3H75_01720"/>
<evidence type="ECO:0000313" key="8">
    <source>
        <dbReference type="Proteomes" id="UP000176678"/>
    </source>
</evidence>
<dbReference type="AlphaFoldDB" id="A0A1F7VCD0"/>
<keyword evidence="3" id="KW-0378">Hydrolase</keyword>
<dbReference type="GO" id="GO:0006508">
    <property type="term" value="P:proteolysis"/>
    <property type="evidence" value="ECO:0007669"/>
    <property type="project" value="InterPro"/>
</dbReference>
<dbReference type="PROSITE" id="PS52035">
    <property type="entry name" value="PEPTIDASE_M14"/>
    <property type="match status" value="1"/>
</dbReference>
<evidence type="ECO:0000256" key="1">
    <source>
        <dbReference type="ARBA" id="ARBA00001947"/>
    </source>
</evidence>
<comment type="cofactor">
    <cofactor evidence="1">
        <name>Zn(2+)</name>
        <dbReference type="ChEBI" id="CHEBI:29105"/>
    </cofactor>
</comment>